<evidence type="ECO:0008006" key="4">
    <source>
        <dbReference type="Google" id="ProtNLM"/>
    </source>
</evidence>
<evidence type="ECO:0000313" key="3">
    <source>
        <dbReference type="Proteomes" id="UP000316416"/>
    </source>
</evidence>
<feature type="signal peptide" evidence="1">
    <location>
        <begin position="1"/>
        <end position="29"/>
    </location>
</feature>
<name>A0ABX6VAR2_9GAMM</name>
<dbReference type="SUPFAM" id="SSF55486">
    <property type="entry name" value="Metalloproteases ('zincins'), catalytic domain"/>
    <property type="match status" value="1"/>
</dbReference>
<organism evidence="2 3">
    <name type="scientific">Shewanella eurypsychrophilus</name>
    <dbReference type="NCBI Taxonomy" id="2593656"/>
    <lineage>
        <taxon>Bacteria</taxon>
        <taxon>Pseudomonadati</taxon>
        <taxon>Pseudomonadota</taxon>
        <taxon>Gammaproteobacteria</taxon>
        <taxon>Alteromonadales</taxon>
        <taxon>Shewanellaceae</taxon>
        <taxon>Shewanella</taxon>
    </lineage>
</organism>
<evidence type="ECO:0000313" key="2">
    <source>
        <dbReference type="EMBL" id="QPG59746.1"/>
    </source>
</evidence>
<protein>
    <recommendedName>
        <fullName evidence="4">Peptidase M61 catalytic domain-containing protein</fullName>
    </recommendedName>
</protein>
<dbReference type="EMBL" id="CP045503">
    <property type="protein sequence ID" value="QPG59746.1"/>
    <property type="molecule type" value="Genomic_DNA"/>
</dbReference>
<keyword evidence="3" id="KW-1185">Reference proteome</keyword>
<sequence>MKPTIHSLYLRFCLVILGTSTCFTGGAFAAKIDIKQRGLSKQQAETVNLWVTQSVEAVELILSPIPMDTLRVEVTKQRYAREPVPYGQVDRGSPTKVKLRVDANASLEDFVDDWTLYHELSHLYLPYLDTPSFWLNEGFATYMQYLTMFGNKVIDQSQYEARMQDGFDRGKARTRSHPGRLSDVADDMWNRGAFTRVYWSGAAYFAEVDRALITQDTDLTQVIGQYSQCCLRQSSSGWQLVKQLDRVSHSQIFTNTYSRYYQRRDFPSISRGTLHKISQHYDNKYDKQYDKKITKISAIELTYDKYMKNNQTE</sequence>
<feature type="chain" id="PRO_5045894476" description="Peptidase M61 catalytic domain-containing protein" evidence="1">
    <location>
        <begin position="30"/>
        <end position="313"/>
    </location>
</feature>
<dbReference type="InterPro" id="IPR027268">
    <property type="entry name" value="Peptidase_M4/M1_CTD_sf"/>
</dbReference>
<dbReference type="Gene3D" id="1.10.390.10">
    <property type="entry name" value="Neutral Protease Domain 2"/>
    <property type="match status" value="1"/>
</dbReference>
<reference evidence="2" key="1">
    <citation type="submission" date="2021-07" db="EMBL/GenBank/DDBJ databases">
        <title>Shewanella sp. YLB-07 whole genome sequence.</title>
        <authorList>
            <person name="Yu L."/>
        </authorList>
    </citation>
    <scope>NUCLEOTIDE SEQUENCE</scope>
    <source>
        <strain evidence="2">YLB-08</strain>
    </source>
</reference>
<dbReference type="RefSeq" id="WP_142873820.1">
    <property type="nucleotide sequence ID" value="NZ_CP045503.2"/>
</dbReference>
<evidence type="ECO:0000256" key="1">
    <source>
        <dbReference type="SAM" id="SignalP"/>
    </source>
</evidence>
<dbReference type="Proteomes" id="UP000316416">
    <property type="component" value="Chromosome"/>
</dbReference>
<proteinExistence type="predicted"/>
<gene>
    <name evidence="2" type="ORF">FM038_022010</name>
</gene>
<accession>A0ABX6VAR2</accession>
<keyword evidence="1" id="KW-0732">Signal</keyword>